<proteinExistence type="predicted"/>
<protein>
    <submittedName>
        <fullName evidence="8">Putative serine/threonine-protein kinase clkA</fullName>
    </submittedName>
</protein>
<sequence length="482" mass="55540">MKNQKEKRGMERFMLAETQKEITQREADVRRQRREERREDKRMEELRQRAEESMFRNTGRSYLDQRIKRKKKHVREEPETVELISDDDEKESVEEEEVMEVEKDNAKYDRKKRKLEEEDEHSQNDESEIRGSTPKSASSGQTIVTHNAPERTSPPKSASCKCNYEPKKLRLDDQSHSGSSSGDTTDDERKGDSDDEMVGVKKVNFPLEWPVASPPEIKEKLPPYYPAIMGCRSVDEFECLNRIEEGTYGVVYRAREKSTNDIVALKRLKMEKEKEGFPITSLREVNTLLKVGDFGLAREYGSPLKQYTPIVVTLWYRAPELLLGTKEYSCPIDVWSVGCIFGELLGMEPMFPGNSEIDQLNKIFKDLGTPSDKIWPGYSQMPVIKKTQFAYYPYNHLKERFKTRLSGEGFSLLNSFLTYNPAKRITCAEGLKHDYFYNEEPSPIDPAMFPTWPAKSENPHGGRTKKGVSPKPPSGGKNFKAL</sequence>
<dbReference type="GO" id="GO:0005634">
    <property type="term" value="C:nucleus"/>
    <property type="evidence" value="ECO:0007669"/>
    <property type="project" value="TreeGrafter"/>
</dbReference>
<feature type="compositionally biased region" description="Basic and acidic residues" evidence="6">
    <location>
        <begin position="1"/>
        <end position="11"/>
    </location>
</feature>
<evidence type="ECO:0000256" key="5">
    <source>
        <dbReference type="ARBA" id="ARBA00022840"/>
    </source>
</evidence>
<dbReference type="EMBL" id="SEYY01007451">
    <property type="protein sequence ID" value="KAB7502472.1"/>
    <property type="molecule type" value="Genomic_DNA"/>
</dbReference>
<keyword evidence="1" id="KW-0723">Serine/threonine-protein kinase</keyword>
<dbReference type="OrthoDB" id="647at2759"/>
<comment type="caution">
    <text evidence="8">The sequence shown here is derived from an EMBL/GenBank/DDBJ whole genome shotgun (WGS) entry which is preliminary data.</text>
</comment>
<dbReference type="SUPFAM" id="SSF56112">
    <property type="entry name" value="Protein kinase-like (PK-like)"/>
    <property type="match status" value="1"/>
</dbReference>
<evidence type="ECO:0000256" key="6">
    <source>
        <dbReference type="SAM" id="MobiDB-lite"/>
    </source>
</evidence>
<dbReference type="GO" id="GO:0007346">
    <property type="term" value="P:regulation of mitotic cell cycle"/>
    <property type="evidence" value="ECO:0007669"/>
    <property type="project" value="TreeGrafter"/>
</dbReference>
<dbReference type="Pfam" id="PF00069">
    <property type="entry name" value="Pkinase"/>
    <property type="match status" value="1"/>
</dbReference>
<evidence type="ECO:0000313" key="9">
    <source>
        <dbReference type="Proteomes" id="UP000326759"/>
    </source>
</evidence>
<keyword evidence="4 8" id="KW-0418">Kinase</keyword>
<evidence type="ECO:0000256" key="3">
    <source>
        <dbReference type="ARBA" id="ARBA00022741"/>
    </source>
</evidence>
<name>A0A5N5T7K6_9CRUS</name>
<feature type="region of interest" description="Disordered" evidence="6">
    <location>
        <begin position="1"/>
        <end position="199"/>
    </location>
</feature>
<organism evidence="8 9">
    <name type="scientific">Armadillidium nasatum</name>
    <dbReference type="NCBI Taxonomy" id="96803"/>
    <lineage>
        <taxon>Eukaryota</taxon>
        <taxon>Metazoa</taxon>
        <taxon>Ecdysozoa</taxon>
        <taxon>Arthropoda</taxon>
        <taxon>Crustacea</taxon>
        <taxon>Multicrustacea</taxon>
        <taxon>Malacostraca</taxon>
        <taxon>Eumalacostraca</taxon>
        <taxon>Peracarida</taxon>
        <taxon>Isopoda</taxon>
        <taxon>Oniscidea</taxon>
        <taxon>Crinocheta</taxon>
        <taxon>Armadillidiidae</taxon>
        <taxon>Armadillidium</taxon>
    </lineage>
</organism>
<keyword evidence="2" id="KW-0808">Transferase</keyword>
<dbReference type="PANTHER" id="PTHR24056:SF107">
    <property type="entry name" value="CYCLIN-DEPENDENT KINASE 11A-RELATED"/>
    <property type="match status" value="1"/>
</dbReference>
<dbReference type="Proteomes" id="UP000326759">
    <property type="component" value="Unassembled WGS sequence"/>
</dbReference>
<dbReference type="Gene3D" id="3.30.200.20">
    <property type="entry name" value="Phosphorylase Kinase, domain 1"/>
    <property type="match status" value="1"/>
</dbReference>
<dbReference type="InterPro" id="IPR000719">
    <property type="entry name" value="Prot_kinase_dom"/>
</dbReference>
<evidence type="ECO:0000259" key="7">
    <source>
        <dbReference type="PROSITE" id="PS50011"/>
    </source>
</evidence>
<dbReference type="InterPro" id="IPR050108">
    <property type="entry name" value="CDK"/>
</dbReference>
<dbReference type="AlphaFoldDB" id="A0A5N5T7K6"/>
<feature type="compositionally biased region" description="Basic and acidic residues" evidence="6">
    <location>
        <begin position="164"/>
        <end position="175"/>
    </location>
</feature>
<keyword evidence="5" id="KW-0067">ATP-binding</keyword>
<feature type="domain" description="Protein kinase" evidence="7">
    <location>
        <begin position="52"/>
        <end position="436"/>
    </location>
</feature>
<feature type="compositionally biased region" description="Acidic residues" evidence="6">
    <location>
        <begin position="84"/>
        <end position="99"/>
    </location>
</feature>
<evidence type="ECO:0000256" key="1">
    <source>
        <dbReference type="ARBA" id="ARBA00022527"/>
    </source>
</evidence>
<feature type="non-terminal residue" evidence="8">
    <location>
        <position position="482"/>
    </location>
</feature>
<dbReference type="InterPro" id="IPR011009">
    <property type="entry name" value="Kinase-like_dom_sf"/>
</dbReference>
<accession>A0A5N5T7K6</accession>
<dbReference type="Gene3D" id="1.10.510.10">
    <property type="entry name" value="Transferase(Phosphotransferase) domain 1"/>
    <property type="match status" value="1"/>
</dbReference>
<evidence type="ECO:0000313" key="8">
    <source>
        <dbReference type="EMBL" id="KAB7502472.1"/>
    </source>
</evidence>
<dbReference type="SMART" id="SM00220">
    <property type="entry name" value="S_TKc"/>
    <property type="match status" value="1"/>
</dbReference>
<evidence type="ECO:0000256" key="4">
    <source>
        <dbReference type="ARBA" id="ARBA00022777"/>
    </source>
</evidence>
<dbReference type="GO" id="GO:0004674">
    <property type="term" value="F:protein serine/threonine kinase activity"/>
    <property type="evidence" value="ECO:0007669"/>
    <property type="project" value="UniProtKB-KW"/>
</dbReference>
<feature type="compositionally biased region" description="Polar residues" evidence="6">
    <location>
        <begin position="133"/>
        <end position="145"/>
    </location>
</feature>
<feature type="region of interest" description="Disordered" evidence="6">
    <location>
        <begin position="447"/>
        <end position="482"/>
    </location>
</feature>
<keyword evidence="9" id="KW-1185">Reference proteome</keyword>
<evidence type="ECO:0000256" key="2">
    <source>
        <dbReference type="ARBA" id="ARBA00022679"/>
    </source>
</evidence>
<keyword evidence="3" id="KW-0547">Nucleotide-binding</keyword>
<reference evidence="8 9" key="1">
    <citation type="journal article" date="2019" name="PLoS Biol.">
        <title>Sex chromosomes control vertical transmission of feminizing Wolbachia symbionts in an isopod.</title>
        <authorList>
            <person name="Becking T."/>
            <person name="Chebbi M.A."/>
            <person name="Giraud I."/>
            <person name="Moumen B."/>
            <person name="Laverre T."/>
            <person name="Caubet Y."/>
            <person name="Peccoud J."/>
            <person name="Gilbert C."/>
            <person name="Cordaux R."/>
        </authorList>
    </citation>
    <scope>NUCLEOTIDE SEQUENCE [LARGE SCALE GENOMIC DNA]</scope>
    <source>
        <strain evidence="8">ANa2</strain>
        <tissue evidence="8">Whole body excluding digestive tract and cuticle</tissue>
    </source>
</reference>
<gene>
    <name evidence="8" type="primary">clkA</name>
    <name evidence="8" type="ORF">Anas_07971</name>
</gene>
<dbReference type="GO" id="GO:0005524">
    <property type="term" value="F:ATP binding"/>
    <property type="evidence" value="ECO:0007669"/>
    <property type="project" value="UniProtKB-KW"/>
</dbReference>
<dbReference type="PROSITE" id="PS50011">
    <property type="entry name" value="PROTEIN_KINASE_DOM"/>
    <property type="match status" value="1"/>
</dbReference>
<feature type="compositionally biased region" description="Basic and acidic residues" evidence="6">
    <location>
        <begin position="18"/>
        <end position="54"/>
    </location>
</feature>
<dbReference type="PANTHER" id="PTHR24056">
    <property type="entry name" value="CELL DIVISION PROTEIN KINASE"/>
    <property type="match status" value="1"/>
</dbReference>